<dbReference type="EMBL" id="JALNTZ010000004">
    <property type="protein sequence ID" value="KAJ3653933.1"/>
    <property type="molecule type" value="Genomic_DNA"/>
</dbReference>
<sequence length="101" mass="11617">MPVFRTPEPHRSFHLLPALPTYSLIKHDSYMTKELPSNKSRVCFNFSPAPNERNSPDGNRLDFWASVEMAFSGGGNWKWMFRNGNCGAGVRRSEFLESIMY</sequence>
<organism evidence="1 2">
    <name type="scientific">Zophobas morio</name>
    <dbReference type="NCBI Taxonomy" id="2755281"/>
    <lineage>
        <taxon>Eukaryota</taxon>
        <taxon>Metazoa</taxon>
        <taxon>Ecdysozoa</taxon>
        <taxon>Arthropoda</taxon>
        <taxon>Hexapoda</taxon>
        <taxon>Insecta</taxon>
        <taxon>Pterygota</taxon>
        <taxon>Neoptera</taxon>
        <taxon>Endopterygota</taxon>
        <taxon>Coleoptera</taxon>
        <taxon>Polyphaga</taxon>
        <taxon>Cucujiformia</taxon>
        <taxon>Tenebrionidae</taxon>
        <taxon>Zophobas</taxon>
    </lineage>
</organism>
<name>A0AA38MF09_9CUCU</name>
<comment type="caution">
    <text evidence="1">The sequence shown here is derived from an EMBL/GenBank/DDBJ whole genome shotgun (WGS) entry which is preliminary data.</text>
</comment>
<dbReference type="AlphaFoldDB" id="A0AA38MF09"/>
<protein>
    <submittedName>
        <fullName evidence="1">Uncharacterized protein</fullName>
    </submittedName>
</protein>
<keyword evidence="2" id="KW-1185">Reference proteome</keyword>
<accession>A0AA38MF09</accession>
<evidence type="ECO:0000313" key="1">
    <source>
        <dbReference type="EMBL" id="KAJ3653933.1"/>
    </source>
</evidence>
<evidence type="ECO:0000313" key="2">
    <source>
        <dbReference type="Proteomes" id="UP001168821"/>
    </source>
</evidence>
<dbReference type="Proteomes" id="UP001168821">
    <property type="component" value="Unassembled WGS sequence"/>
</dbReference>
<proteinExistence type="predicted"/>
<gene>
    <name evidence="1" type="ORF">Zmor_013155</name>
</gene>
<reference evidence="1" key="1">
    <citation type="journal article" date="2023" name="G3 (Bethesda)">
        <title>Whole genome assemblies of Zophobas morio and Tenebrio molitor.</title>
        <authorList>
            <person name="Kaur S."/>
            <person name="Stinson S.A."/>
            <person name="diCenzo G.C."/>
        </authorList>
    </citation>
    <scope>NUCLEOTIDE SEQUENCE</scope>
    <source>
        <strain evidence="1">QUZm001</strain>
    </source>
</reference>